<dbReference type="NCBIfam" id="TIGR01552">
    <property type="entry name" value="phd_fam"/>
    <property type="match status" value="1"/>
</dbReference>
<name>A0A941JMG4_9CHRO</name>
<dbReference type="InterPro" id="IPR036165">
    <property type="entry name" value="YefM-like_sf"/>
</dbReference>
<evidence type="ECO:0000313" key="3">
    <source>
        <dbReference type="EMBL" id="MBR8828179.1"/>
    </source>
</evidence>
<dbReference type="Pfam" id="PF02604">
    <property type="entry name" value="PhdYeFM_antitox"/>
    <property type="match status" value="1"/>
</dbReference>
<proteinExistence type="inferred from homology"/>
<dbReference type="InterPro" id="IPR006442">
    <property type="entry name" value="Antitoxin_Phd/YefM"/>
</dbReference>
<dbReference type="AlphaFoldDB" id="A0A941JMG4"/>
<evidence type="ECO:0000256" key="2">
    <source>
        <dbReference type="RuleBase" id="RU362080"/>
    </source>
</evidence>
<comment type="function">
    <text evidence="2">Antitoxin component of a type II toxin-antitoxin (TA) system.</text>
</comment>
<organism evidence="3 4">
    <name type="scientific">Gomphosphaeria aponina SAG 52.96 = DSM 107014</name>
    <dbReference type="NCBI Taxonomy" id="1521640"/>
    <lineage>
        <taxon>Bacteria</taxon>
        <taxon>Bacillati</taxon>
        <taxon>Cyanobacteriota</taxon>
        <taxon>Cyanophyceae</taxon>
        <taxon>Oscillatoriophycideae</taxon>
        <taxon>Chroococcales</taxon>
        <taxon>Gomphosphaeriaceae</taxon>
        <taxon>Gomphosphaeria</taxon>
    </lineage>
</organism>
<comment type="caution">
    <text evidence="3">The sequence shown here is derived from an EMBL/GenBank/DDBJ whole genome shotgun (WGS) entry which is preliminary data.</text>
</comment>
<dbReference type="Gene3D" id="3.40.1620.10">
    <property type="entry name" value="YefM-like domain"/>
    <property type="match status" value="1"/>
</dbReference>
<dbReference type="EMBL" id="JADQBC010000058">
    <property type="protein sequence ID" value="MBR8828179.1"/>
    <property type="molecule type" value="Genomic_DNA"/>
</dbReference>
<evidence type="ECO:0000313" key="4">
    <source>
        <dbReference type="Proteomes" id="UP000767446"/>
    </source>
</evidence>
<gene>
    <name evidence="3" type="ORF">DSM107014_09835</name>
</gene>
<accession>A0A941JMG4</accession>
<dbReference type="Proteomes" id="UP000767446">
    <property type="component" value="Unassembled WGS sequence"/>
</dbReference>
<sequence length="83" mass="9544">MQKIIVEENNPTLSSLIDEVNNSRQAAMITVNNQKKAILVSVEEWNAIQETLYLLSIPEVKDDLIEGKNTKWEDCTPLEEVEW</sequence>
<reference evidence="3" key="1">
    <citation type="submission" date="2021-02" db="EMBL/GenBank/DDBJ databases">
        <title>Metagenome analyses of Stigonema ocellatum DSM 106950, Chlorogloea purpurea SAG 13.99 and Gomphosphaeria aponina DSM 107014.</title>
        <authorList>
            <person name="Marter P."/>
            <person name="Huang S."/>
        </authorList>
    </citation>
    <scope>NUCLEOTIDE SEQUENCE</scope>
    <source>
        <strain evidence="3">JP213</strain>
    </source>
</reference>
<comment type="similarity">
    <text evidence="1 2">Belongs to the phD/YefM antitoxin family.</text>
</comment>
<evidence type="ECO:0000256" key="1">
    <source>
        <dbReference type="ARBA" id="ARBA00009981"/>
    </source>
</evidence>
<dbReference type="SUPFAM" id="SSF143120">
    <property type="entry name" value="YefM-like"/>
    <property type="match status" value="1"/>
</dbReference>
<protein>
    <recommendedName>
        <fullName evidence="2">Antitoxin</fullName>
    </recommendedName>
</protein>